<dbReference type="Pfam" id="PF02753">
    <property type="entry name" value="PapD_C"/>
    <property type="match status" value="1"/>
</dbReference>
<comment type="subcellular location">
    <subcellularLocation>
        <location evidence="1">Periplasm</location>
    </subcellularLocation>
</comment>
<dbReference type="InterPro" id="IPR001829">
    <property type="entry name" value="Pili_assmbl_chaperone_bac"/>
</dbReference>
<organism evidence="10 11">
    <name type="scientific">Citrobacter sedlakii</name>
    <dbReference type="NCBI Taxonomy" id="67826"/>
    <lineage>
        <taxon>Bacteria</taxon>
        <taxon>Pseudomonadati</taxon>
        <taxon>Pseudomonadota</taxon>
        <taxon>Gammaproteobacteria</taxon>
        <taxon>Enterobacterales</taxon>
        <taxon>Enterobacteriaceae</taxon>
        <taxon>Citrobacter</taxon>
        <taxon>Citrobacter freundii complex</taxon>
    </lineage>
</organism>
<reference evidence="10 11" key="1">
    <citation type="submission" date="2020-11" db="EMBL/GenBank/DDBJ databases">
        <title>Enhanced detection system for hospital associated transmission using whole genome sequencing surveillance.</title>
        <authorList>
            <person name="Harrison L.H."/>
            <person name="Van Tyne D."/>
            <person name="Marsh J.W."/>
            <person name="Griffith M.P."/>
            <person name="Snyder D.J."/>
            <person name="Cooper V.S."/>
            <person name="Mustapha M."/>
        </authorList>
    </citation>
    <scope>NUCLEOTIDE SEQUENCE [LARGE SCALE GENOMIC DNA]</scope>
    <source>
        <strain evidence="10 11">CB00117</strain>
    </source>
</reference>
<dbReference type="SUPFAM" id="SSF49354">
    <property type="entry name" value="PapD-like"/>
    <property type="match status" value="1"/>
</dbReference>
<evidence type="ECO:0000313" key="11">
    <source>
        <dbReference type="Proteomes" id="UP000746649"/>
    </source>
</evidence>
<dbReference type="Pfam" id="PF00345">
    <property type="entry name" value="PapD_N"/>
    <property type="match status" value="1"/>
</dbReference>
<gene>
    <name evidence="10" type="ORF">I6M88_09885</name>
</gene>
<dbReference type="InterPro" id="IPR050643">
    <property type="entry name" value="Periplasmic_pilus_chap"/>
</dbReference>
<keyword evidence="3" id="KW-1029">Fimbrium biogenesis</keyword>
<accession>A0ABS0ZR34</accession>
<evidence type="ECO:0000256" key="5">
    <source>
        <dbReference type="ARBA" id="ARBA00022764"/>
    </source>
</evidence>
<feature type="transmembrane region" description="Helical" evidence="7">
    <location>
        <begin position="6"/>
        <end position="26"/>
    </location>
</feature>
<evidence type="ECO:0000256" key="4">
    <source>
        <dbReference type="ARBA" id="ARBA00022729"/>
    </source>
</evidence>
<dbReference type="InterPro" id="IPR008962">
    <property type="entry name" value="PapD-like_sf"/>
</dbReference>
<evidence type="ECO:0000256" key="1">
    <source>
        <dbReference type="ARBA" id="ARBA00004418"/>
    </source>
</evidence>
<dbReference type="PRINTS" id="PR00969">
    <property type="entry name" value="CHAPERONPILI"/>
</dbReference>
<evidence type="ECO:0000259" key="8">
    <source>
        <dbReference type="Pfam" id="PF00345"/>
    </source>
</evidence>
<keyword evidence="5" id="KW-0574">Periplasm</keyword>
<protein>
    <submittedName>
        <fullName evidence="10">Molecular chaperone</fullName>
    </submittedName>
</protein>
<dbReference type="InterPro" id="IPR016147">
    <property type="entry name" value="Pili_assmbl_chaperone_N"/>
</dbReference>
<dbReference type="EMBL" id="JADWND010000004">
    <property type="protein sequence ID" value="MBJ8381278.1"/>
    <property type="molecule type" value="Genomic_DNA"/>
</dbReference>
<dbReference type="PANTHER" id="PTHR30251:SF11">
    <property type="entry name" value="CHAPERONE PROTEIN FIMC-RELATED"/>
    <property type="match status" value="1"/>
</dbReference>
<evidence type="ECO:0000256" key="6">
    <source>
        <dbReference type="ARBA" id="ARBA00023186"/>
    </source>
</evidence>
<feature type="domain" description="Pili assembly chaperone N-terminal" evidence="8">
    <location>
        <begin position="22"/>
        <end position="141"/>
    </location>
</feature>
<evidence type="ECO:0000259" key="9">
    <source>
        <dbReference type="Pfam" id="PF02753"/>
    </source>
</evidence>
<comment type="similarity">
    <text evidence="2">Belongs to the periplasmic pilus chaperone family.</text>
</comment>
<dbReference type="InterPro" id="IPR036316">
    <property type="entry name" value="Pili_assmbl_chap_C_dom_sf"/>
</dbReference>
<comment type="caution">
    <text evidence="10">The sequence shown here is derived from an EMBL/GenBank/DDBJ whole genome shotgun (WGS) entry which is preliminary data.</text>
</comment>
<feature type="domain" description="Pili assembly chaperone C-terminal" evidence="9">
    <location>
        <begin position="164"/>
        <end position="230"/>
    </location>
</feature>
<proteinExistence type="inferred from homology"/>
<keyword evidence="4" id="KW-0732">Signal</keyword>
<dbReference type="InterPro" id="IPR016148">
    <property type="entry name" value="Pili_assmbl_chaperone_C"/>
</dbReference>
<dbReference type="Gene3D" id="2.60.40.10">
    <property type="entry name" value="Immunoglobulins"/>
    <property type="match status" value="2"/>
</dbReference>
<sequence length="237" mass="26613">MNNFRYIYAFIFFMLSHSAMAGIVLGGTRIIYPAKQAEVQIALKNKDTDKRYLVQSWVSNLDDSKAPFVITPPIYKIDENRQTLLHIVYTGHENALPQDRESIFMTNVKSVSAIPENMRDKNMLQFAIKTKLKLFYRPAGLSDSDARDAWKSLVFKRTGNRMAVKNPSPFFITFGQLTVGGRDAKPVGNSNMPSALSMMLAPFSEQSFEIPAGAKGDVAWSAMNDFGSETEVQKRPL</sequence>
<keyword evidence="7" id="KW-0472">Membrane</keyword>
<dbReference type="PANTHER" id="PTHR30251">
    <property type="entry name" value="PILUS ASSEMBLY CHAPERONE"/>
    <property type="match status" value="1"/>
</dbReference>
<evidence type="ECO:0000313" key="10">
    <source>
        <dbReference type="EMBL" id="MBJ8381278.1"/>
    </source>
</evidence>
<keyword evidence="7" id="KW-0812">Transmembrane</keyword>
<evidence type="ECO:0000256" key="3">
    <source>
        <dbReference type="ARBA" id="ARBA00022558"/>
    </source>
</evidence>
<dbReference type="Proteomes" id="UP000746649">
    <property type="component" value="Unassembled WGS sequence"/>
</dbReference>
<keyword evidence="11" id="KW-1185">Reference proteome</keyword>
<keyword evidence="6" id="KW-0143">Chaperone</keyword>
<dbReference type="InterPro" id="IPR013783">
    <property type="entry name" value="Ig-like_fold"/>
</dbReference>
<dbReference type="RefSeq" id="WP_200034850.1">
    <property type="nucleotide sequence ID" value="NZ_JADWND010000004.1"/>
</dbReference>
<evidence type="ECO:0000256" key="2">
    <source>
        <dbReference type="ARBA" id="ARBA00007399"/>
    </source>
</evidence>
<evidence type="ECO:0000256" key="7">
    <source>
        <dbReference type="SAM" id="Phobius"/>
    </source>
</evidence>
<name>A0ABS0ZR34_9ENTR</name>
<keyword evidence="7" id="KW-1133">Transmembrane helix</keyword>
<dbReference type="SUPFAM" id="SSF49584">
    <property type="entry name" value="Periplasmic chaperone C-domain"/>
    <property type="match status" value="1"/>
</dbReference>